<organism evidence="1 2">
    <name type="scientific">Terriglobus roseus</name>
    <dbReference type="NCBI Taxonomy" id="392734"/>
    <lineage>
        <taxon>Bacteria</taxon>
        <taxon>Pseudomonadati</taxon>
        <taxon>Acidobacteriota</taxon>
        <taxon>Terriglobia</taxon>
        <taxon>Terriglobales</taxon>
        <taxon>Acidobacteriaceae</taxon>
        <taxon>Terriglobus</taxon>
    </lineage>
</organism>
<protein>
    <submittedName>
        <fullName evidence="1">Gluconate 2-dehydrogenase subunit 3</fullName>
    </submittedName>
</protein>
<evidence type="ECO:0000313" key="2">
    <source>
        <dbReference type="Proteomes" id="UP000182427"/>
    </source>
</evidence>
<dbReference type="AlphaFoldDB" id="A0A1G7GM12"/>
<dbReference type="Proteomes" id="UP000182427">
    <property type="component" value="Chromosome I"/>
</dbReference>
<keyword evidence="2" id="KW-1185">Reference proteome</keyword>
<reference evidence="1 2" key="1">
    <citation type="submission" date="2016-10" db="EMBL/GenBank/DDBJ databases">
        <authorList>
            <person name="de Groot N.N."/>
        </authorList>
    </citation>
    <scope>NUCLEOTIDE SEQUENCE [LARGE SCALE GENOMIC DNA]</scope>
    <source>
        <strain evidence="1 2">GAS232</strain>
    </source>
</reference>
<sequence length="195" mass="21375">MQRRDVLRLLTSAAVVSSLPLEMLQSLQQARAEVGPTVGLRTLNAHQNETITTISELIIPETATPGAKGAKVNEFIDLLLTEWYDKPDTERFLQGIADADAASQKQFGKTFVQCSAAQQTQLMKGWDNEAMAYVRTSKLAQKTKSAQPPANFFYTVKRLTIVGYYTSEIGFLKELGASIIPPKHAGCAPLSEARS</sequence>
<evidence type="ECO:0000313" key="1">
    <source>
        <dbReference type="EMBL" id="SDE89144.1"/>
    </source>
</evidence>
<name>A0A1G7GM12_9BACT</name>
<gene>
    <name evidence="1" type="ORF">SAMN05444167_0739</name>
</gene>
<dbReference type="OrthoDB" id="129827at2"/>
<dbReference type="RefSeq" id="WP_083343959.1">
    <property type="nucleotide sequence ID" value="NZ_LT629690.1"/>
</dbReference>
<dbReference type="EMBL" id="LT629690">
    <property type="protein sequence ID" value="SDE89144.1"/>
    <property type="molecule type" value="Genomic_DNA"/>
</dbReference>
<dbReference type="InterPro" id="IPR027056">
    <property type="entry name" value="Gluconate_2DH_su3"/>
</dbReference>
<dbReference type="Pfam" id="PF13618">
    <property type="entry name" value="Gluconate_2-dh3"/>
    <property type="match status" value="1"/>
</dbReference>
<proteinExistence type="predicted"/>
<accession>A0A1G7GM12</accession>